<dbReference type="PRINTS" id="PR00723">
    <property type="entry name" value="SUBTILISIN"/>
</dbReference>
<feature type="active site" description="Charge relay system" evidence="8">
    <location>
        <position position="384"/>
    </location>
</feature>
<dbReference type="PROSITE" id="PS51892">
    <property type="entry name" value="SUBTILASE"/>
    <property type="match status" value="1"/>
</dbReference>
<dbReference type="InterPro" id="IPR023828">
    <property type="entry name" value="Peptidase_S8_Ser-AS"/>
</dbReference>
<keyword evidence="2 8" id="KW-0645">Protease</keyword>
<evidence type="ECO:0000256" key="6">
    <source>
        <dbReference type="ARBA" id="ARBA00023145"/>
    </source>
</evidence>
<evidence type="ECO:0000256" key="3">
    <source>
        <dbReference type="ARBA" id="ARBA00022729"/>
    </source>
</evidence>
<keyword evidence="4 8" id="KW-0378">Hydrolase</keyword>
<dbReference type="AlphaFoldDB" id="A0A2T2P4A7"/>
<dbReference type="PANTHER" id="PTHR43806:SF11">
    <property type="entry name" value="CEREVISIN-RELATED"/>
    <property type="match status" value="1"/>
</dbReference>
<dbReference type="SUPFAM" id="SSF52743">
    <property type="entry name" value="Subtilisin-like"/>
    <property type="match status" value="1"/>
</dbReference>
<evidence type="ECO:0000256" key="4">
    <source>
        <dbReference type="ARBA" id="ARBA00022801"/>
    </source>
</evidence>
<dbReference type="PANTHER" id="PTHR43806">
    <property type="entry name" value="PEPTIDASE S8"/>
    <property type="match status" value="1"/>
</dbReference>
<dbReference type="InterPro" id="IPR034193">
    <property type="entry name" value="PCSK9_ProteinaseK-like"/>
</dbReference>
<feature type="domain" description="Peptidase S8/S53" evidence="10">
    <location>
        <begin position="177"/>
        <end position="429"/>
    </location>
</feature>
<dbReference type="CDD" id="cd04077">
    <property type="entry name" value="Peptidases_S8_PCSK9_ProteinaseK_like"/>
    <property type="match status" value="1"/>
</dbReference>
<dbReference type="EMBL" id="KZ678130">
    <property type="protein sequence ID" value="PSN72527.1"/>
    <property type="molecule type" value="Genomic_DNA"/>
</dbReference>
<evidence type="ECO:0000256" key="1">
    <source>
        <dbReference type="ARBA" id="ARBA00011073"/>
    </source>
</evidence>
<gene>
    <name evidence="12" type="ORF">BS50DRAFT_597783</name>
</gene>
<keyword evidence="13" id="KW-1185">Reference proteome</keyword>
<dbReference type="Pfam" id="PF00082">
    <property type="entry name" value="Peptidase_S8"/>
    <property type="match status" value="1"/>
</dbReference>
<dbReference type="GO" id="GO:0006508">
    <property type="term" value="P:proteolysis"/>
    <property type="evidence" value="ECO:0007669"/>
    <property type="project" value="UniProtKB-KW"/>
</dbReference>
<keyword evidence="3 9" id="KW-0732">Signal</keyword>
<dbReference type="FunFam" id="3.40.50.200:FF:000007">
    <property type="entry name" value="Subtilisin-like serine protease"/>
    <property type="match status" value="1"/>
</dbReference>
<dbReference type="PROSITE" id="PS00138">
    <property type="entry name" value="SUBTILASE_SER"/>
    <property type="match status" value="1"/>
</dbReference>
<reference evidence="12 13" key="1">
    <citation type="journal article" date="2018" name="Front. Microbiol.">
        <title>Genome-Wide Analysis of Corynespora cassiicola Leaf Fall Disease Putative Effectors.</title>
        <authorList>
            <person name="Lopez D."/>
            <person name="Ribeiro S."/>
            <person name="Label P."/>
            <person name="Fumanal B."/>
            <person name="Venisse J.S."/>
            <person name="Kohler A."/>
            <person name="de Oliveira R.R."/>
            <person name="Labutti K."/>
            <person name="Lipzen A."/>
            <person name="Lail K."/>
            <person name="Bauer D."/>
            <person name="Ohm R.A."/>
            <person name="Barry K.W."/>
            <person name="Spatafora J."/>
            <person name="Grigoriev I.V."/>
            <person name="Martin F.M."/>
            <person name="Pujade-Renaud V."/>
        </authorList>
    </citation>
    <scope>NUCLEOTIDE SEQUENCE [LARGE SCALE GENOMIC DNA]</scope>
    <source>
        <strain evidence="12 13">Philippines</strain>
    </source>
</reference>
<dbReference type="InterPro" id="IPR022398">
    <property type="entry name" value="Peptidase_S8_His-AS"/>
</dbReference>
<feature type="domain" description="Inhibitor I9" evidence="11">
    <location>
        <begin position="43"/>
        <end position="137"/>
    </location>
</feature>
<dbReference type="Proteomes" id="UP000240883">
    <property type="component" value="Unassembled WGS sequence"/>
</dbReference>
<organism evidence="12 13">
    <name type="scientific">Corynespora cassiicola Philippines</name>
    <dbReference type="NCBI Taxonomy" id="1448308"/>
    <lineage>
        <taxon>Eukaryota</taxon>
        <taxon>Fungi</taxon>
        <taxon>Dikarya</taxon>
        <taxon>Ascomycota</taxon>
        <taxon>Pezizomycotina</taxon>
        <taxon>Dothideomycetes</taxon>
        <taxon>Pleosporomycetidae</taxon>
        <taxon>Pleosporales</taxon>
        <taxon>Corynesporascaceae</taxon>
        <taxon>Corynespora</taxon>
    </lineage>
</organism>
<dbReference type="Gene3D" id="3.40.50.200">
    <property type="entry name" value="Peptidase S8/S53 domain"/>
    <property type="match status" value="1"/>
</dbReference>
<comment type="similarity">
    <text evidence="1 8">Belongs to the peptidase S8 family.</text>
</comment>
<feature type="active site" description="Charge relay system" evidence="8">
    <location>
        <position position="218"/>
    </location>
</feature>
<evidence type="ECO:0000313" key="13">
    <source>
        <dbReference type="Proteomes" id="UP000240883"/>
    </source>
</evidence>
<dbReference type="InterPro" id="IPR000209">
    <property type="entry name" value="Peptidase_S8/S53_dom"/>
</dbReference>
<accession>A0A2T2P4A7</accession>
<sequence>MRYSTLSLMPLLAAASPVLNVGTIHKDAAPVLSTTNAKEVPNSYMVVFKKHVKHEDAQAHHTWIQDLHSKGQEERLELRKRSQFPVTTEIFDGLKHTYNIVGGLMGYSGHFDDETLEQIRSHPDVDYIEKDSEVHTMGSSDEHETEKNAPWGLARISHRDSLGFSTWNKYLYSADGGEGVDVYVIDTGTNYKHVDFEGRAHWGKTIPKGDADEDGNGHGTHCSGTVAGKKYGVAKKANVYAVKVLRSNGSGTMSDVVKGVEYAVQAHNDAVAAAKNGKKKGFKGSAANMSLGGGKSTTLDLAVNAAVDAGIHFAVAAGNDNADSCNYSPAAAENAVTVGASTLLDERAYFSNYGKCNDIFAPGLNILSTWIGSEHATNTISGTSMASPHIAGLLAYFLSLQPSKDSAFAVADITPKKLKANLISVATKGALSDVPSNTANILAWNGGGSSNYTEIVDQGGYTVKKADKEESYTITIPSISEIEEDVEAEFNNAKQAASRTGSHLQNKLDKLTSEIEDFVAEEMEGFFEEFKERVSRE</sequence>
<dbReference type="GO" id="GO:0004252">
    <property type="term" value="F:serine-type endopeptidase activity"/>
    <property type="evidence" value="ECO:0007669"/>
    <property type="project" value="UniProtKB-UniRule"/>
</dbReference>
<evidence type="ECO:0000256" key="8">
    <source>
        <dbReference type="PROSITE-ProRule" id="PRU01240"/>
    </source>
</evidence>
<name>A0A2T2P4A7_CORCC</name>
<dbReference type="STRING" id="1448308.A0A2T2P4A7"/>
<dbReference type="Pfam" id="PF05922">
    <property type="entry name" value="Inhibitor_I9"/>
    <property type="match status" value="1"/>
</dbReference>
<dbReference type="InterPro" id="IPR050131">
    <property type="entry name" value="Peptidase_S8_subtilisin-like"/>
</dbReference>
<evidence type="ECO:0000256" key="9">
    <source>
        <dbReference type="SAM" id="SignalP"/>
    </source>
</evidence>
<evidence type="ECO:0000313" key="12">
    <source>
        <dbReference type="EMBL" id="PSN72527.1"/>
    </source>
</evidence>
<evidence type="ECO:0000256" key="5">
    <source>
        <dbReference type="ARBA" id="ARBA00022825"/>
    </source>
</evidence>
<dbReference type="FunFam" id="3.30.70.80:FF:000006">
    <property type="entry name" value="Autophagic serine protease Alp2"/>
    <property type="match status" value="1"/>
</dbReference>
<keyword evidence="6" id="KW-0865">Zymogen</keyword>
<evidence type="ECO:0000259" key="10">
    <source>
        <dbReference type="Pfam" id="PF00082"/>
    </source>
</evidence>
<dbReference type="Gene3D" id="3.30.70.80">
    <property type="entry name" value="Peptidase S8 propeptide/proteinase inhibitor I9"/>
    <property type="match status" value="1"/>
</dbReference>
<feature type="chain" id="PRO_5015678282" evidence="9">
    <location>
        <begin position="16"/>
        <end position="537"/>
    </location>
</feature>
<dbReference type="InterPro" id="IPR036852">
    <property type="entry name" value="Peptidase_S8/S53_dom_sf"/>
</dbReference>
<dbReference type="PROSITE" id="PS00137">
    <property type="entry name" value="SUBTILASE_HIS"/>
    <property type="match status" value="1"/>
</dbReference>
<keyword evidence="7" id="KW-0325">Glycoprotein</keyword>
<feature type="active site" description="Charge relay system" evidence="8">
    <location>
        <position position="186"/>
    </location>
</feature>
<dbReference type="InterPro" id="IPR037045">
    <property type="entry name" value="S8pro/Inhibitor_I9_sf"/>
</dbReference>
<evidence type="ECO:0000256" key="2">
    <source>
        <dbReference type="ARBA" id="ARBA00022670"/>
    </source>
</evidence>
<dbReference type="OrthoDB" id="206201at2759"/>
<dbReference type="GO" id="GO:0019863">
    <property type="term" value="F:IgE binding"/>
    <property type="evidence" value="ECO:0007669"/>
    <property type="project" value="UniProtKB-ARBA"/>
</dbReference>
<protein>
    <submittedName>
        <fullName evidence="12">Uncharacterized protein</fullName>
    </submittedName>
</protein>
<feature type="signal peptide" evidence="9">
    <location>
        <begin position="1"/>
        <end position="15"/>
    </location>
</feature>
<dbReference type="InterPro" id="IPR015500">
    <property type="entry name" value="Peptidase_S8_subtilisin-rel"/>
</dbReference>
<proteinExistence type="inferred from homology"/>
<keyword evidence="5 8" id="KW-0720">Serine protease</keyword>
<evidence type="ECO:0000259" key="11">
    <source>
        <dbReference type="Pfam" id="PF05922"/>
    </source>
</evidence>
<dbReference type="InterPro" id="IPR010259">
    <property type="entry name" value="S8pro/Inhibitor_I9"/>
</dbReference>
<evidence type="ECO:0000256" key="7">
    <source>
        <dbReference type="ARBA" id="ARBA00023180"/>
    </source>
</evidence>